<keyword evidence="2 4" id="KW-0418">Kinase</keyword>
<dbReference type="Proteomes" id="UP000179334">
    <property type="component" value="Unassembled WGS sequence"/>
</dbReference>
<evidence type="ECO:0000256" key="1">
    <source>
        <dbReference type="ARBA" id="ARBA00022679"/>
    </source>
</evidence>
<dbReference type="PANTHER" id="PTHR10584">
    <property type="entry name" value="SUGAR KINASE"/>
    <property type="match status" value="1"/>
</dbReference>
<dbReference type="AlphaFoldDB" id="A0A1F6T3E2"/>
<name>A0A1F6T3E2_9PROT</name>
<evidence type="ECO:0000259" key="3">
    <source>
        <dbReference type="Pfam" id="PF00294"/>
    </source>
</evidence>
<evidence type="ECO:0000313" key="4">
    <source>
        <dbReference type="EMBL" id="OGI39633.1"/>
    </source>
</evidence>
<dbReference type="PROSITE" id="PS00583">
    <property type="entry name" value="PFKB_KINASES_1"/>
    <property type="match status" value="1"/>
</dbReference>
<reference evidence="4 5" key="1">
    <citation type="journal article" date="2016" name="Nat. Commun.">
        <title>Thousands of microbial genomes shed light on interconnected biogeochemical processes in an aquifer system.</title>
        <authorList>
            <person name="Anantharaman K."/>
            <person name="Brown C.T."/>
            <person name="Hug L.A."/>
            <person name="Sharon I."/>
            <person name="Castelle C.J."/>
            <person name="Probst A.J."/>
            <person name="Thomas B.C."/>
            <person name="Singh A."/>
            <person name="Wilkins M.J."/>
            <person name="Karaoz U."/>
            <person name="Brodie E.L."/>
            <person name="Williams K.H."/>
            <person name="Hubbard S.S."/>
            <person name="Banfield J.F."/>
        </authorList>
    </citation>
    <scope>NUCLEOTIDE SEQUENCE [LARGE SCALE GENOMIC DNA]</scope>
</reference>
<evidence type="ECO:0000256" key="2">
    <source>
        <dbReference type="ARBA" id="ARBA00022777"/>
    </source>
</evidence>
<accession>A0A1F6T3E2</accession>
<dbReference type="InterPro" id="IPR002173">
    <property type="entry name" value="Carboh/pur_kinase_PfkB_CS"/>
</dbReference>
<comment type="caution">
    <text evidence="4">The sequence shown here is derived from an EMBL/GenBank/DDBJ whole genome shotgun (WGS) entry which is preliminary data.</text>
</comment>
<dbReference type="Pfam" id="PF00294">
    <property type="entry name" value="PfkB"/>
    <property type="match status" value="1"/>
</dbReference>
<feature type="domain" description="Carbohydrate kinase PfkB" evidence="3">
    <location>
        <begin position="34"/>
        <end position="290"/>
    </location>
</feature>
<keyword evidence="1" id="KW-0808">Transferase</keyword>
<evidence type="ECO:0000313" key="5">
    <source>
        <dbReference type="Proteomes" id="UP000179334"/>
    </source>
</evidence>
<dbReference type="Gene3D" id="3.40.1190.20">
    <property type="match status" value="1"/>
</dbReference>
<protein>
    <submittedName>
        <fullName evidence="4">Sugar kinase</fullName>
    </submittedName>
</protein>
<dbReference type="CDD" id="cd01942">
    <property type="entry name" value="ribokinase_group_A"/>
    <property type="match status" value="1"/>
</dbReference>
<dbReference type="InterPro" id="IPR029056">
    <property type="entry name" value="Ribokinase-like"/>
</dbReference>
<dbReference type="EMBL" id="MFSR01000041">
    <property type="protein sequence ID" value="OGI39633.1"/>
    <property type="molecule type" value="Genomic_DNA"/>
</dbReference>
<dbReference type="InterPro" id="IPR011611">
    <property type="entry name" value="PfkB_dom"/>
</dbReference>
<proteinExistence type="predicted"/>
<dbReference type="GO" id="GO:0016301">
    <property type="term" value="F:kinase activity"/>
    <property type="evidence" value="ECO:0007669"/>
    <property type="project" value="UniProtKB-KW"/>
</dbReference>
<gene>
    <name evidence="4" type="ORF">A2V91_00140</name>
</gene>
<organism evidence="4 5">
    <name type="scientific">Candidatus Muproteobacteria bacterium RBG_16_64_10</name>
    <dbReference type="NCBI Taxonomy" id="1817757"/>
    <lineage>
        <taxon>Bacteria</taxon>
        <taxon>Pseudomonadati</taxon>
        <taxon>Pseudomonadota</taxon>
        <taxon>Candidatus Muproteobacteria</taxon>
    </lineage>
</organism>
<dbReference type="SUPFAM" id="SSF53613">
    <property type="entry name" value="Ribokinase-like"/>
    <property type="match status" value="1"/>
</dbReference>
<dbReference type="PANTHER" id="PTHR10584:SF166">
    <property type="entry name" value="RIBOKINASE"/>
    <property type="match status" value="1"/>
</dbReference>
<sequence length="310" mass="33932">MSALICGSFAYDTIMVFRDQFKNHILPDKVHILNVSFQVPEMRREFGGCAGNIAYNLKLLGDAPLPMGTVGKDFGPYAEWMDRCGVDRRHVKVMDCVYTAQAFITTDMADNQITAFHPGAMNLSHHARVTEANGVKLGMVSPDGREGMLAHAAEFAQQGIPFVFDPGQGLILFTGEELARFVDQAAWVTVNDYEAQLLQERTGKTLETLAKRVKALIVTLGAQGSRVYTDGRVVEIPAAAPRAVKDPTGCGDAYRAGLLHGLLHGLDWETTGRVASLLGAIKIEHHGTQNHRFASAEFDARFREAFGRAL</sequence>